<dbReference type="InterPro" id="IPR036691">
    <property type="entry name" value="Endo/exonu/phosph_ase_sf"/>
</dbReference>
<feature type="compositionally biased region" description="Basic residues" evidence="9">
    <location>
        <begin position="565"/>
        <end position="577"/>
    </location>
</feature>
<feature type="non-terminal residue" evidence="11">
    <location>
        <position position="1"/>
    </location>
</feature>
<dbReference type="Gene3D" id="3.10.10.10">
    <property type="entry name" value="HIV Type 1 Reverse Transcriptase, subunit A, domain 1"/>
    <property type="match status" value="1"/>
</dbReference>
<keyword evidence="12" id="KW-1185">Reference proteome</keyword>
<keyword evidence="8" id="KW-0175">Coiled coil</keyword>
<evidence type="ECO:0000259" key="10">
    <source>
        <dbReference type="PROSITE" id="PS50878"/>
    </source>
</evidence>
<keyword evidence="4" id="KW-0540">Nuclease</keyword>
<evidence type="ECO:0000256" key="2">
    <source>
        <dbReference type="ARBA" id="ARBA00022679"/>
    </source>
</evidence>
<dbReference type="OrthoDB" id="7554092at2759"/>
<protein>
    <recommendedName>
        <fullName evidence="10">Reverse transcriptase domain-containing protein</fullName>
    </recommendedName>
</protein>
<proteinExistence type="predicted"/>
<dbReference type="Proteomes" id="UP000479190">
    <property type="component" value="Unassembled WGS sequence"/>
</dbReference>
<evidence type="ECO:0000256" key="8">
    <source>
        <dbReference type="SAM" id="Coils"/>
    </source>
</evidence>
<keyword evidence="5" id="KW-0255">Endonuclease</keyword>
<evidence type="ECO:0000256" key="1">
    <source>
        <dbReference type="ARBA" id="ARBA00022670"/>
    </source>
</evidence>
<feature type="coiled-coil region" evidence="8">
    <location>
        <begin position="460"/>
        <end position="487"/>
    </location>
</feature>
<evidence type="ECO:0000256" key="4">
    <source>
        <dbReference type="ARBA" id="ARBA00022722"/>
    </source>
</evidence>
<dbReference type="CDD" id="cd09077">
    <property type="entry name" value="R1-I-EN"/>
    <property type="match status" value="1"/>
</dbReference>
<evidence type="ECO:0000256" key="9">
    <source>
        <dbReference type="SAM" id="MobiDB-lite"/>
    </source>
</evidence>
<dbReference type="PROSITE" id="PS50878">
    <property type="entry name" value="RT_POL"/>
    <property type="match status" value="1"/>
</dbReference>
<keyword evidence="3" id="KW-0548">Nucleotidyltransferase</keyword>
<dbReference type="Pfam" id="PF00078">
    <property type="entry name" value="RVT_1"/>
    <property type="match status" value="2"/>
</dbReference>
<dbReference type="SUPFAM" id="SSF56672">
    <property type="entry name" value="DNA/RNA polymerases"/>
    <property type="match status" value="2"/>
</dbReference>
<evidence type="ECO:0000256" key="5">
    <source>
        <dbReference type="ARBA" id="ARBA00022759"/>
    </source>
</evidence>
<organism evidence="11 12">
    <name type="scientific">Trichogramma brassicae</name>
    <dbReference type="NCBI Taxonomy" id="86971"/>
    <lineage>
        <taxon>Eukaryota</taxon>
        <taxon>Metazoa</taxon>
        <taxon>Ecdysozoa</taxon>
        <taxon>Arthropoda</taxon>
        <taxon>Hexapoda</taxon>
        <taxon>Insecta</taxon>
        <taxon>Pterygota</taxon>
        <taxon>Neoptera</taxon>
        <taxon>Endopterygota</taxon>
        <taxon>Hymenoptera</taxon>
        <taxon>Apocrita</taxon>
        <taxon>Proctotrupomorpha</taxon>
        <taxon>Chalcidoidea</taxon>
        <taxon>Trichogrammatidae</taxon>
        <taxon>Trichogramma</taxon>
    </lineage>
</organism>
<name>A0A6H5IQT3_9HYME</name>
<keyword evidence="6" id="KW-0378">Hydrolase</keyword>
<evidence type="ECO:0000256" key="3">
    <source>
        <dbReference type="ARBA" id="ARBA00022695"/>
    </source>
</evidence>
<dbReference type="CDD" id="cd01647">
    <property type="entry name" value="RT_LTR"/>
    <property type="match status" value="1"/>
</dbReference>
<dbReference type="GO" id="GO:0008233">
    <property type="term" value="F:peptidase activity"/>
    <property type="evidence" value="ECO:0007669"/>
    <property type="project" value="UniProtKB-KW"/>
</dbReference>
<dbReference type="PANTHER" id="PTHR19446">
    <property type="entry name" value="REVERSE TRANSCRIPTASES"/>
    <property type="match status" value="1"/>
</dbReference>
<evidence type="ECO:0000256" key="6">
    <source>
        <dbReference type="ARBA" id="ARBA00022801"/>
    </source>
</evidence>
<dbReference type="Gene3D" id="3.60.10.10">
    <property type="entry name" value="Endonuclease/exonuclease/phosphatase"/>
    <property type="match status" value="1"/>
</dbReference>
<dbReference type="Pfam" id="PF14529">
    <property type="entry name" value="Exo_endo_phos_2"/>
    <property type="match status" value="1"/>
</dbReference>
<evidence type="ECO:0000256" key="7">
    <source>
        <dbReference type="ARBA" id="ARBA00022918"/>
    </source>
</evidence>
<dbReference type="GO" id="GO:0004519">
    <property type="term" value="F:endonuclease activity"/>
    <property type="evidence" value="ECO:0007669"/>
    <property type="project" value="UniProtKB-KW"/>
</dbReference>
<dbReference type="GO" id="GO:0006508">
    <property type="term" value="P:proteolysis"/>
    <property type="evidence" value="ECO:0007669"/>
    <property type="project" value="UniProtKB-KW"/>
</dbReference>
<evidence type="ECO:0000313" key="12">
    <source>
        <dbReference type="Proteomes" id="UP000479190"/>
    </source>
</evidence>
<accession>A0A6H5IQT3</accession>
<feature type="region of interest" description="Disordered" evidence="9">
    <location>
        <begin position="559"/>
        <end position="590"/>
    </location>
</feature>
<feature type="compositionally biased region" description="Low complexity" evidence="9">
    <location>
        <begin position="1093"/>
        <end position="1102"/>
    </location>
</feature>
<feature type="region of interest" description="Disordered" evidence="9">
    <location>
        <begin position="1"/>
        <end position="29"/>
    </location>
</feature>
<dbReference type="InterPro" id="IPR000477">
    <property type="entry name" value="RT_dom"/>
</dbReference>
<dbReference type="InterPro" id="IPR043128">
    <property type="entry name" value="Rev_trsase/Diguanyl_cyclase"/>
</dbReference>
<dbReference type="Gene3D" id="3.30.70.270">
    <property type="match status" value="1"/>
</dbReference>
<keyword evidence="7" id="KW-0695">RNA-directed DNA polymerase</keyword>
<dbReference type="InterPro" id="IPR043502">
    <property type="entry name" value="DNA/RNA_pol_sf"/>
</dbReference>
<feature type="region of interest" description="Disordered" evidence="9">
    <location>
        <begin position="886"/>
        <end position="919"/>
    </location>
</feature>
<feature type="region of interest" description="Disordered" evidence="9">
    <location>
        <begin position="1079"/>
        <end position="1109"/>
    </location>
</feature>
<keyword evidence="2" id="KW-0808">Transferase</keyword>
<dbReference type="SUPFAM" id="SSF56219">
    <property type="entry name" value="DNase I-like"/>
    <property type="match status" value="1"/>
</dbReference>
<dbReference type="EMBL" id="CADCXV010001046">
    <property type="protein sequence ID" value="CAB0040717.1"/>
    <property type="molecule type" value="Genomic_DNA"/>
</dbReference>
<evidence type="ECO:0000313" key="11">
    <source>
        <dbReference type="EMBL" id="CAB0040717.1"/>
    </source>
</evidence>
<dbReference type="GO" id="GO:0003964">
    <property type="term" value="F:RNA-directed DNA polymerase activity"/>
    <property type="evidence" value="ECO:0007669"/>
    <property type="project" value="UniProtKB-KW"/>
</dbReference>
<reference evidence="11 12" key="1">
    <citation type="submission" date="2020-02" db="EMBL/GenBank/DDBJ databases">
        <authorList>
            <person name="Ferguson B K."/>
        </authorList>
    </citation>
    <scope>NUCLEOTIDE SEQUENCE [LARGE SCALE GENOMIC DNA]</scope>
</reference>
<gene>
    <name evidence="11" type="ORF">TBRA_LOCUS12411</name>
</gene>
<dbReference type="InterPro" id="IPR005135">
    <property type="entry name" value="Endo/exonuclease/phosphatase"/>
</dbReference>
<sequence length="2011" mass="225800">DPEAQATGVHKNRGICGRHGSRSGGQVPRPCRVYSNETIRLVRAALTDLGLQTEDQKTEVLLVSSRKVREAITLRAGDHYITSVSCIRYLGVHIDAWLRFNEHHHIVSDKANRVTGALLGLMPNIGGPRSSQRRLIIASTTGSFSTVPRHGIRQQRRMAPPASSASTSPWILSMVDGVGVDGMAGGTLGWIDPIVQGQVDVALFTIAIPRSRRDSNKINEKLKQTKKLPRTGVRILIRWWNSVREAFPKYSLVVFWWRPSLLEKAHDPLISPSGRFAGKRYQVPWVWRPGELLVALLRPLLGWQLICPRGSRCSCGCWLLSDRRMGLGGHGRFRGGCWGRPSLGRLIENHLLFFTTFSYEMLTSDSSDSSVSSDSSDSSDSKLVGSAKYYSVLDLAWGFWQIKLDPRDAPKCAFSTPFGHYQFKRMPFGLKNAPATFQRLMDTVLKGLQGNILFVYLDDIVLYANSIEEHEQKFNQLAERLRKANLKLQPTKIAKDDAHLVHNRLNNIELRIKRERHDISEALKVLNETAKDLYYLRRDWYRWSYVTDLNYVLNEGPQEQQNKAVRQRRGRPVSRRRALADPPTLPRGRQRIRTPRDIEEMAGAMEPVDKRPLDAQAYFKHQRVDREETWRSKLPPHGYFKSHSQRCPLSSACPTTIEDLEHAFFRCPRFHEERERLQQVLEEVIEPENIVRLMLETTGNWMAVSSFAQSLVSRLKQKAQEISRAVLFCEDRGCQRTRVMRISMKPKLRRLLRNGTDPHSASEVIWRASHGASLHNSRTWNTSSPAPTAKQDVIFLTFLIGFFLGFPVPFSEFLNFNFIVRFLEPDGSVPIRDRRYDRTQDLVQDLAYDNRHKSLYKFLCQICGYELRAAVPVLCAVEKTRVESAAMRDGQREQQAPKSAHDDGAMSRSKSGSLLPLPTKIGSSPPMIVAATTRKILAAPLVTTKDAPLPTLADFASGSCEEKWTGIDGLVSGLAACINGKGNLHKEVTRYTACLVQAISAFKKTKKSLGPAPPPTAEKAVCTSPIFSVGATSKRPALSPPLTRTTLKRYAATATCRQPDKNNNDATDQDGFALVEHRHHRRRNQPVTAVGSARLRQQPEQRPAQRRVHHRPDAIVIKEKDASTYAKILRTLKSKPTLQQSVGSSVQNIRRSAAGALVLQLRKNVENASTLDAELVKVLGDKASASALQHTTMIEIRDLDECTTKDEIAEALSTSLSAPHINKQAVKTLRKAYAGMQVAVTALPDDLATKALKQGHIRIGWDLPIQTILEQRIDVAVVCEQYKNLDPPYTWLSDANSQAAILVQGGGMVQERPARARPFFTWARINGIYFFSVYAPPRLADVEFSALLTNIIDEAWDKRPLIVAGDFNAWSTEWGCRKTRQRGTILLNALATLEAALLNTGDTPTFAGALGYSVIELTFASDTLASRITSWAVSELYTQSDHQAILFEIATARPPRTTTRQSCKWNARTLDTECLSVMMANAAVPPGPTEEMATRLMAGITSACDASIAKLSGRCRRCAVYWWTSEIADLRRSCLQAGPRANTPSSQTLVRRIVAALFPRVPDDPALPPPLQAGAIVPAVTLEELRRAGGRIKDHTAPGPDGVPNSAIRIAIATHPDIFLQVYMACLRTGVFPACWKRQRLVLMPKPGKPPEEPSSYRPLCMLDTAGKILEKIICDRLEATTESHGGLSYHQYGFRKGRSTINAIKNVIATAREAIAGKRWNRGTKKYCAVVTLDVKNAFNSARWNNINATLCRMRTPEYLLRIVGSYLSARELDYDTDDGPESYRVTAGVPQGSVLGLILWNVICATETQAYIRQAEAVHRRACLRVISGQPHIPYDATYVIAGVPPLALLADERVRIYQRRPEDVKKEERRETLSKWQHRLDRASKGRWTHRLIPNIAEWVEREHGEVNYYLTQLLSRHGYFKSHSQCYDNTLSALCPACPTTMEDAEHVFFHCPRFYEERERLQRVLQEEIEPENIVRLMLETANNWMVVASFAQSVVTRLRQEAQVE</sequence>
<dbReference type="FunFam" id="3.10.10.10:FF:000007">
    <property type="entry name" value="Retrovirus-related Pol polyprotein from transposon 17.6-like Protein"/>
    <property type="match status" value="1"/>
</dbReference>
<feature type="domain" description="Reverse transcriptase" evidence="10">
    <location>
        <begin position="1625"/>
        <end position="1914"/>
    </location>
</feature>
<keyword evidence="1" id="KW-0645">Protease</keyword>